<sequence>MGLNSEFNIGTPLTRHDRSGLDFLKQAQFNTSLYSFLSEKKDEKLDKEKCSSVLSVIFDEIPRNEISMSFSYLKAQKLPEKLEFCDSHPLLMGSARAGEGKFRIAQELPKLLIECTNDDVDLQNRLKSALNDFKNQYEVTPEKVLRHIARHRNQEFDDLKVIIILDGLQVAMNDSDDDKNKESFFYNCICLLGILSLFGPFIFVTCCTATISMLIHNFLASSQKRVFLPVTLLKPLKINNNPVFIDNSVMKMLINNMGGWLSKTIYLKPVLRIILSRTQVDKNQDISTFEGKGLKIDDITQFGLIRFESQIRNRTEDSSIPP</sequence>
<feature type="transmembrane region" description="Helical" evidence="1">
    <location>
        <begin position="184"/>
        <end position="215"/>
    </location>
</feature>
<evidence type="ECO:0000313" key="3">
    <source>
        <dbReference type="Proteomes" id="UP001153678"/>
    </source>
</evidence>
<accession>A0A9W4SYS7</accession>
<dbReference type="OrthoDB" id="2446007at2759"/>
<reference evidence="2" key="1">
    <citation type="submission" date="2022-08" db="EMBL/GenBank/DDBJ databases">
        <authorList>
            <person name="Kallberg Y."/>
            <person name="Tangrot J."/>
            <person name="Rosling A."/>
        </authorList>
    </citation>
    <scope>NUCLEOTIDE SEQUENCE</scope>
    <source>
        <strain evidence="2">Wild A</strain>
    </source>
</reference>
<proteinExistence type="predicted"/>
<evidence type="ECO:0000313" key="2">
    <source>
        <dbReference type="EMBL" id="CAI2185789.1"/>
    </source>
</evidence>
<dbReference type="Proteomes" id="UP001153678">
    <property type="component" value="Unassembled WGS sequence"/>
</dbReference>
<organism evidence="2 3">
    <name type="scientific">Funneliformis geosporum</name>
    <dbReference type="NCBI Taxonomy" id="1117311"/>
    <lineage>
        <taxon>Eukaryota</taxon>
        <taxon>Fungi</taxon>
        <taxon>Fungi incertae sedis</taxon>
        <taxon>Mucoromycota</taxon>
        <taxon>Glomeromycotina</taxon>
        <taxon>Glomeromycetes</taxon>
        <taxon>Glomerales</taxon>
        <taxon>Glomeraceae</taxon>
        <taxon>Funneliformis</taxon>
    </lineage>
</organism>
<protein>
    <submittedName>
        <fullName evidence="2">12928_t:CDS:1</fullName>
    </submittedName>
</protein>
<keyword evidence="1" id="KW-0812">Transmembrane</keyword>
<dbReference type="EMBL" id="CAMKVN010003865">
    <property type="protein sequence ID" value="CAI2185789.1"/>
    <property type="molecule type" value="Genomic_DNA"/>
</dbReference>
<keyword evidence="1" id="KW-0472">Membrane</keyword>
<dbReference type="AlphaFoldDB" id="A0A9W4SYS7"/>
<keyword evidence="3" id="KW-1185">Reference proteome</keyword>
<gene>
    <name evidence="2" type="ORF">FWILDA_LOCUS12252</name>
</gene>
<evidence type="ECO:0000256" key="1">
    <source>
        <dbReference type="SAM" id="Phobius"/>
    </source>
</evidence>
<feature type="non-terminal residue" evidence="2">
    <location>
        <position position="1"/>
    </location>
</feature>
<name>A0A9W4SYS7_9GLOM</name>
<comment type="caution">
    <text evidence="2">The sequence shown here is derived from an EMBL/GenBank/DDBJ whole genome shotgun (WGS) entry which is preliminary data.</text>
</comment>
<keyword evidence="1" id="KW-1133">Transmembrane helix</keyword>